<protein>
    <submittedName>
        <fullName evidence="4">NAD(P)H-dependent oxidoreductase</fullName>
    </submittedName>
</protein>
<evidence type="ECO:0000313" key="4">
    <source>
        <dbReference type="EMBL" id="WYM97583.1"/>
    </source>
</evidence>
<gene>
    <name evidence="4" type="ORF">LQ356_01630</name>
</gene>
<sequence length="186" mass="22008">MKNVYIIVGHPSQDSFSHKLANEYENKLKQLNINVRRANLNELNFDPILRSKDHKLEQCLIDAQENIKWANEIIFFYPLWWGNIPALLKGFIDRVFLPNFAYRYHQNDPFWDKLLKGKTAKIFSTCDAPQFYNSLFLGNPDFKFMKKCLLNFCGIKVKSMKRIDSLYKKSDAKRKLIINNILNKIK</sequence>
<dbReference type="PANTHER" id="PTHR10204:SF34">
    <property type="entry name" value="NAD(P)H DEHYDROGENASE [QUINONE] 1 ISOFORM 1"/>
    <property type="match status" value="1"/>
</dbReference>
<dbReference type="InterPro" id="IPR051545">
    <property type="entry name" value="NAD(P)H_dehydrogenase_qn"/>
</dbReference>
<reference evidence="4" key="1">
    <citation type="submission" date="2021-11" db="EMBL/GenBank/DDBJ databases">
        <title>The first genome sequence of unculturable Mycoplasma faucium obtained by de novo assembly of metagenomic reads.</title>
        <authorList>
            <person name="Sabat A.J."/>
            <person name="Bathoorn E."/>
            <person name="Akkerboom V."/>
            <person name="Friedrich A.W."/>
        </authorList>
    </citation>
    <scope>NUCLEOTIDE SEQUENCE [LARGE SCALE GENOMIC DNA]</scope>
    <source>
        <strain evidence="4">UMCG-MFM1</strain>
    </source>
</reference>
<evidence type="ECO:0000259" key="3">
    <source>
        <dbReference type="Pfam" id="PF02525"/>
    </source>
</evidence>
<comment type="similarity">
    <text evidence="1">Belongs to the NAD(P)H dehydrogenase (quinone) family.</text>
</comment>
<evidence type="ECO:0000256" key="2">
    <source>
        <dbReference type="ARBA" id="ARBA00023002"/>
    </source>
</evidence>
<name>A0ABZ2TM97_9BACT</name>
<organism evidence="4 5">
    <name type="scientific">Metamycoplasma faucium</name>
    <dbReference type="NCBI Taxonomy" id="56142"/>
    <lineage>
        <taxon>Bacteria</taxon>
        <taxon>Bacillati</taxon>
        <taxon>Mycoplasmatota</taxon>
        <taxon>Mycoplasmoidales</taxon>
        <taxon>Metamycoplasmataceae</taxon>
        <taxon>Metamycoplasma</taxon>
    </lineage>
</organism>
<dbReference type="RefSeq" id="WP_405312118.1">
    <property type="nucleotide sequence ID" value="NZ_CP088155.1"/>
</dbReference>
<evidence type="ECO:0000256" key="1">
    <source>
        <dbReference type="ARBA" id="ARBA00006252"/>
    </source>
</evidence>
<accession>A0ABZ2TM97</accession>
<keyword evidence="5" id="KW-1185">Reference proteome</keyword>
<dbReference type="Gene3D" id="3.40.50.360">
    <property type="match status" value="1"/>
</dbReference>
<dbReference type="Proteomes" id="UP001622612">
    <property type="component" value="Chromosome"/>
</dbReference>
<proteinExistence type="inferred from homology"/>
<dbReference type="InterPro" id="IPR003680">
    <property type="entry name" value="Flavodoxin_fold"/>
</dbReference>
<feature type="domain" description="Flavodoxin-like fold" evidence="3">
    <location>
        <begin position="2"/>
        <end position="171"/>
    </location>
</feature>
<dbReference type="InterPro" id="IPR029039">
    <property type="entry name" value="Flavoprotein-like_sf"/>
</dbReference>
<dbReference type="SUPFAM" id="SSF52218">
    <property type="entry name" value="Flavoproteins"/>
    <property type="match status" value="1"/>
</dbReference>
<dbReference type="PANTHER" id="PTHR10204">
    <property type="entry name" value="NAD P H OXIDOREDUCTASE-RELATED"/>
    <property type="match status" value="1"/>
</dbReference>
<dbReference type="Pfam" id="PF02525">
    <property type="entry name" value="Flavodoxin_2"/>
    <property type="match status" value="1"/>
</dbReference>
<evidence type="ECO:0000313" key="5">
    <source>
        <dbReference type="Proteomes" id="UP001622612"/>
    </source>
</evidence>
<dbReference type="EMBL" id="CP088155">
    <property type="protein sequence ID" value="WYM97583.1"/>
    <property type="molecule type" value="Genomic_DNA"/>
</dbReference>
<keyword evidence="2" id="KW-0560">Oxidoreductase</keyword>